<dbReference type="InterPro" id="IPR036093">
    <property type="entry name" value="NAC_dom_sf"/>
</dbReference>
<dbReference type="GO" id="GO:0006355">
    <property type="term" value="P:regulation of DNA-templated transcription"/>
    <property type="evidence" value="ECO:0007669"/>
    <property type="project" value="InterPro"/>
</dbReference>
<comment type="caution">
    <text evidence="7">The sequence shown here is derived from an EMBL/GenBank/DDBJ whole genome shotgun (WGS) entry which is preliminary data.</text>
</comment>
<evidence type="ECO:0000256" key="4">
    <source>
        <dbReference type="ARBA" id="ARBA00023242"/>
    </source>
</evidence>
<evidence type="ECO:0000256" key="3">
    <source>
        <dbReference type="ARBA" id="ARBA00023163"/>
    </source>
</evidence>
<evidence type="ECO:0000256" key="2">
    <source>
        <dbReference type="ARBA" id="ARBA00023125"/>
    </source>
</evidence>
<dbReference type="SUPFAM" id="SSF101941">
    <property type="entry name" value="NAC domain"/>
    <property type="match status" value="1"/>
</dbReference>
<feature type="compositionally biased region" description="Polar residues" evidence="5">
    <location>
        <begin position="501"/>
        <end position="531"/>
    </location>
</feature>
<keyword evidence="8" id="KW-1185">Reference proteome</keyword>
<accession>A0AAP0M611</accession>
<reference evidence="7 8" key="1">
    <citation type="submission" date="2024-05" db="EMBL/GenBank/DDBJ databases">
        <title>Haplotype-resolved chromosome-level genome assembly of Huyou (Citrus changshanensis).</title>
        <authorList>
            <person name="Miao C."/>
            <person name="Chen W."/>
            <person name="Wu Y."/>
            <person name="Wang L."/>
            <person name="Zhao S."/>
            <person name="Grierson D."/>
            <person name="Xu C."/>
            <person name="Chen K."/>
        </authorList>
    </citation>
    <scope>NUCLEOTIDE SEQUENCE [LARGE SCALE GENOMIC DNA]</scope>
    <source>
        <strain evidence="7">01-14</strain>
        <tissue evidence="7">Leaf</tissue>
    </source>
</reference>
<proteinExistence type="predicted"/>
<keyword evidence="4" id="KW-0539">Nucleus</keyword>
<dbReference type="InterPro" id="IPR003441">
    <property type="entry name" value="NAC-dom"/>
</dbReference>
<dbReference type="Gene3D" id="2.170.150.80">
    <property type="entry name" value="NAC domain"/>
    <property type="match status" value="1"/>
</dbReference>
<evidence type="ECO:0000313" key="7">
    <source>
        <dbReference type="EMBL" id="KAK9197953.1"/>
    </source>
</evidence>
<name>A0AAP0M611_9ROSI</name>
<evidence type="ECO:0000256" key="1">
    <source>
        <dbReference type="ARBA" id="ARBA00023015"/>
    </source>
</evidence>
<feature type="region of interest" description="Disordered" evidence="5">
    <location>
        <begin position="492"/>
        <end position="531"/>
    </location>
</feature>
<gene>
    <name evidence="7" type="ORF">WN944_013136</name>
</gene>
<dbReference type="EMBL" id="JBCGBO010000005">
    <property type="protein sequence ID" value="KAK9197953.1"/>
    <property type="molecule type" value="Genomic_DNA"/>
</dbReference>
<keyword evidence="3" id="KW-0804">Transcription</keyword>
<dbReference type="Pfam" id="PF02365">
    <property type="entry name" value="NAM"/>
    <property type="match status" value="1"/>
</dbReference>
<keyword evidence="1" id="KW-0805">Transcription regulation</keyword>
<dbReference type="Proteomes" id="UP001428341">
    <property type="component" value="Unassembled WGS sequence"/>
</dbReference>
<evidence type="ECO:0000256" key="5">
    <source>
        <dbReference type="SAM" id="MobiDB-lite"/>
    </source>
</evidence>
<dbReference type="GO" id="GO:0003677">
    <property type="term" value="F:DNA binding"/>
    <property type="evidence" value="ECO:0007669"/>
    <property type="project" value="UniProtKB-KW"/>
</dbReference>
<evidence type="ECO:0000313" key="8">
    <source>
        <dbReference type="Proteomes" id="UP001428341"/>
    </source>
</evidence>
<dbReference type="PANTHER" id="PTHR31744:SF219">
    <property type="entry name" value="NAC DOMAIN-CONTAINING PROTEIN 4"/>
    <property type="match status" value="1"/>
</dbReference>
<organism evidence="7 8">
    <name type="scientific">Citrus x changshan-huyou</name>
    <dbReference type="NCBI Taxonomy" id="2935761"/>
    <lineage>
        <taxon>Eukaryota</taxon>
        <taxon>Viridiplantae</taxon>
        <taxon>Streptophyta</taxon>
        <taxon>Embryophyta</taxon>
        <taxon>Tracheophyta</taxon>
        <taxon>Spermatophyta</taxon>
        <taxon>Magnoliopsida</taxon>
        <taxon>eudicotyledons</taxon>
        <taxon>Gunneridae</taxon>
        <taxon>Pentapetalae</taxon>
        <taxon>rosids</taxon>
        <taxon>malvids</taxon>
        <taxon>Sapindales</taxon>
        <taxon>Rutaceae</taxon>
        <taxon>Aurantioideae</taxon>
        <taxon>Citrus</taxon>
    </lineage>
</organism>
<dbReference type="PANTHER" id="PTHR31744">
    <property type="entry name" value="PROTEIN CUP-SHAPED COTYLEDON 2-RELATED"/>
    <property type="match status" value="1"/>
</dbReference>
<evidence type="ECO:0000259" key="6">
    <source>
        <dbReference type="PROSITE" id="PS51005"/>
    </source>
</evidence>
<dbReference type="PROSITE" id="PS51005">
    <property type="entry name" value="NAC"/>
    <property type="match status" value="1"/>
</dbReference>
<sequence>MESHGGFRSLPTIEEVVTTLILLCAALYSQLKSEMESLMGFRFQPSNEQIICLLEKKRLNPRFLHHTIKDIDDICSLEPWDLAGASKTESEDQVCYFFYKPYYKYKESTRAHRRTNAGYWKVTGRGSKIKTRNGLSGIKKILTFYYHGPASKKAKTGWVMHEYHVNDDPSYKKEFVLCRIERKCENKHGISTSDEGESRQQLVSPIQLSPQDPRNLSEENTPTYSQQLPNHNLISCPGNHIEQNTPTFPRVIPNASWISPTDLLSSDHLNSNRSHIHTNQQLQPNHYLISPFGNQIEPDSNSNSFPRNLIGQYTLEYPQLQPNHGSVPPTELLPSDHLISNRNHIEGNIITNQQLQPHQNLIYHFGNQIEQNSPTNPWLPPNSNLISFPGNLIEQLPSDHLISKQNLSEENSLKNLRLQQNHNSISNFGNQIKENSPTNPQLPLNGNLDSQLLLNQPMVLNSSCSFVNYDISDYQINSDQVNDLINSQRAFQGENSRKDTGQTLSPDLNSSKSDGGTSTYAEDSSDPNNTAYIDAWLDEPLEDGGASTLAEDSSDTNNTDYMDGWINGLLLK</sequence>
<protein>
    <recommendedName>
        <fullName evidence="6">NAC domain-containing protein</fullName>
    </recommendedName>
</protein>
<dbReference type="AlphaFoldDB" id="A0AAP0M611"/>
<feature type="domain" description="NAC" evidence="6">
    <location>
        <begin position="37"/>
        <end position="183"/>
    </location>
</feature>
<feature type="region of interest" description="Disordered" evidence="5">
    <location>
        <begin position="189"/>
        <end position="230"/>
    </location>
</feature>
<keyword evidence="2" id="KW-0238">DNA-binding</keyword>